<dbReference type="EMBL" id="LKTM01000112">
    <property type="protein sequence ID" value="KQH79228.1"/>
    <property type="molecule type" value="Genomic_DNA"/>
</dbReference>
<reference evidence="1 2" key="1">
    <citation type="submission" date="2015-10" db="EMBL/GenBank/DDBJ databases">
        <title>Mycobacterium gordonae draft genome assembly.</title>
        <authorList>
            <person name="Ustinova V."/>
            <person name="Smirnova T."/>
            <person name="Blagodatskikh K."/>
            <person name="Varlamov D."/>
            <person name="Larionova E."/>
            <person name="Chernousova L."/>
        </authorList>
    </citation>
    <scope>NUCLEOTIDE SEQUENCE [LARGE SCALE GENOMIC DNA]</scope>
    <source>
        <strain evidence="1 2">CTRI 14-8773</strain>
    </source>
</reference>
<sequence>MTSLAQSVIARAIKQRDLMQAMTEQSKTITARVTSRDRAVSAEVDGLGSLTGLWLGPPASRLDPDALAALIVETAQAAAKVAAERYNFLLKEFMTRMDELQKAPLTRSDGTVIEPR</sequence>
<comment type="caution">
    <text evidence="1">The sequence shown here is derived from an EMBL/GenBank/DDBJ whole genome shotgun (WGS) entry which is preliminary data.</text>
</comment>
<gene>
    <name evidence="1" type="ORF">AO501_14255</name>
</gene>
<dbReference type="Pfam" id="PF02575">
    <property type="entry name" value="YbaB_DNA_bd"/>
    <property type="match status" value="1"/>
</dbReference>
<dbReference type="InterPro" id="IPR004401">
    <property type="entry name" value="YbaB/EbfC"/>
</dbReference>
<dbReference type="GO" id="GO:0003677">
    <property type="term" value="F:DNA binding"/>
    <property type="evidence" value="ECO:0007669"/>
    <property type="project" value="InterPro"/>
</dbReference>
<accession>A0A0Q2XDC5</accession>
<evidence type="ECO:0000313" key="2">
    <source>
        <dbReference type="Proteomes" id="UP000051677"/>
    </source>
</evidence>
<evidence type="ECO:0000313" key="1">
    <source>
        <dbReference type="EMBL" id="KQH79228.1"/>
    </source>
</evidence>
<dbReference type="Gene3D" id="3.30.1310.10">
    <property type="entry name" value="Nucleoid-associated protein YbaB-like domain"/>
    <property type="match status" value="1"/>
</dbReference>
<protein>
    <recommendedName>
        <fullName evidence="3">YbaB/EbfC family nucleoid-associated protein</fullName>
    </recommendedName>
</protein>
<evidence type="ECO:0008006" key="3">
    <source>
        <dbReference type="Google" id="ProtNLM"/>
    </source>
</evidence>
<dbReference type="SUPFAM" id="SSF82607">
    <property type="entry name" value="YbaB-like"/>
    <property type="match status" value="1"/>
</dbReference>
<dbReference type="OrthoDB" id="3623823at2"/>
<dbReference type="AlphaFoldDB" id="A0A0Q2XDC5"/>
<dbReference type="Proteomes" id="UP000051677">
    <property type="component" value="Unassembled WGS sequence"/>
</dbReference>
<organism evidence="1 2">
    <name type="scientific">Mycobacterium gordonae</name>
    <dbReference type="NCBI Taxonomy" id="1778"/>
    <lineage>
        <taxon>Bacteria</taxon>
        <taxon>Bacillati</taxon>
        <taxon>Actinomycetota</taxon>
        <taxon>Actinomycetes</taxon>
        <taxon>Mycobacteriales</taxon>
        <taxon>Mycobacteriaceae</taxon>
        <taxon>Mycobacterium</taxon>
    </lineage>
</organism>
<name>A0A0Q2XDC5_MYCGO</name>
<proteinExistence type="predicted"/>
<dbReference type="STRING" id="1778.A9W97_01865"/>
<dbReference type="RefSeq" id="WP_055577779.1">
    <property type="nucleotide sequence ID" value="NZ_LKTM01000112.1"/>
</dbReference>
<dbReference type="InterPro" id="IPR036894">
    <property type="entry name" value="YbaB-like_sf"/>
</dbReference>